<dbReference type="InterPro" id="IPR013320">
    <property type="entry name" value="ConA-like_dom_sf"/>
</dbReference>
<feature type="compositionally biased region" description="Basic and acidic residues" evidence="1">
    <location>
        <begin position="135"/>
        <end position="144"/>
    </location>
</feature>
<dbReference type="RefSeq" id="WP_275470850.1">
    <property type="nucleotide sequence ID" value="NZ_JAPDSH010000002.1"/>
</dbReference>
<dbReference type="Proteomes" id="UP001147148">
    <property type="component" value="Unassembled WGS sequence"/>
</dbReference>
<feature type="signal peptide" evidence="2">
    <location>
        <begin position="1"/>
        <end position="22"/>
    </location>
</feature>
<dbReference type="SUPFAM" id="SSF49899">
    <property type="entry name" value="Concanavalin A-like lectins/glucanases"/>
    <property type="match status" value="1"/>
</dbReference>
<proteinExistence type="predicted"/>
<dbReference type="Gene3D" id="2.60.120.200">
    <property type="match status" value="1"/>
</dbReference>
<keyword evidence="2" id="KW-0732">Signal</keyword>
<keyword evidence="4" id="KW-1185">Reference proteome</keyword>
<evidence type="ECO:0000256" key="1">
    <source>
        <dbReference type="SAM" id="MobiDB-lite"/>
    </source>
</evidence>
<evidence type="ECO:0000313" key="4">
    <source>
        <dbReference type="Proteomes" id="UP001147148"/>
    </source>
</evidence>
<protein>
    <submittedName>
        <fullName evidence="3">Uncharacterized protein</fullName>
    </submittedName>
</protein>
<gene>
    <name evidence="3" type="ORF">OL233_02735</name>
</gene>
<name>A0ABT5WZK6_9ENTE</name>
<accession>A0ABT5WZK6</accession>
<feature type="chain" id="PRO_5046233330" evidence="2">
    <location>
        <begin position="23"/>
        <end position="1273"/>
    </location>
</feature>
<sequence length="1273" mass="142722">MKKFMCLLSVGIVMGAPLSSVAVTTVEISEQHATQGKESSKEHKTFMLFTLDYLINLEGIKDEQKDYANRAKIILEKLSLEDKIAIDDYSSKFSILLDGLTKEHPDLVKTLNHLYEEKNKALYSDLTANTEGTEMEVKETEERSTLSSTEEIIDTEESEILNSESSESEEGIIETLSSENLSSSSYSSSVEEKIEDSIEIIEEEPAVITDNEDDFLLDGELTEAGLKDLATEGVIDQENDEKEYSPEVFKKTPEKPTDEIIKTAPRGIALDDIFAVEDRQGDTYIEKVEDTDTDIVFITDKEKNNGKDQVGAIWSTDNMKIDLENDFEAEMSLYLGGNGADAGDGMAFVLQNDEVQGTKAIGHGGAGLGVYGNPNATFEEFKKGSIQNSFVVEFDTHHNGSTLDKRVSRHKIETKNMLGALLSTGYKTYYNRQSKQHIGATYPAFDRKNGLTTEDQNFYPDVPKMKYPAGSSKNSDPTKKNKKDGILGERNWIANRFKSDRRPLFSYKSWFKKYPIINHDVMFSSKSLFDGTKQNLSNGKWHDFKVKYLTPRKHPDKKDAGMLELTFDGKVVKTVRRLDLEALNIDGNSKKKEIRWGFTGATGKKGSTQAVVFKQVPDLIEVEHEEDILNESGQSIYEDGDKTKVPEVIPGSQLIYQNSVKYVSGKQQWLNPSIMSPMTDYFSYVKDSYELSYDDGKTWEKFSDKKLILTPYQLIAKLPKTITSEGPDKVISRFKVDIEPTDTDVQVSSKTMYYGNNASFGGAKLAYKIMASTMKADMTIIGELTDLDSAESSHKVSGEINNIEEPYQNLPLEIRLSGDEAVDGQVVEVTDGKDGTKLFEFISKDKRFTASNRIRAKLVPKDADKDNIIAVASKEVLDKTAPTGEAENLITTFVRTSKEVESMELDPYMFVNNLEDTNPTVKLDDIVASFVDEKALKKNLQKVSEGEPYKIKLKLEDPAGNINESVETELKVVDEDDRVDLLADDEVTVKSVDIGDTDTIQLNPDESVITQVLTEEGHWDAIFREEDLTETSIAEFIQPDYTKLDYLPGSYDVNLSLEYTESQEGEEEEEDGLSHGNRWGMHLKFLKPKEADLARKQGQTVYKKEKMIKVHVKDGELTLDIEGDLSYKGTLQSKSEQLPPLNDFSISVQDERYIQNGWDLTVKNSKFLENEQQIKDDLPLNLLLVDKDGNTLSNLTTSEQTIKTSNEKQLVLPLGKGEGNEQRLDTAVGASSHSWATESDTFTSELTWNIKPENQMLTTLVEKLSGKKGADNS</sequence>
<reference evidence="3" key="1">
    <citation type="submission" date="2022-10" db="EMBL/GenBank/DDBJ databases">
        <title>Vagococcus sp. isolated from poultry meat.</title>
        <authorList>
            <person name="Johansson P."/>
            <person name="Bjorkroth J."/>
        </authorList>
    </citation>
    <scope>NUCLEOTIDE SEQUENCE</scope>
    <source>
        <strain evidence="3">PNs007</strain>
    </source>
</reference>
<dbReference type="EMBL" id="JAPDSH010000002">
    <property type="protein sequence ID" value="MDF0479193.1"/>
    <property type="molecule type" value="Genomic_DNA"/>
</dbReference>
<feature type="region of interest" description="Disordered" evidence="1">
    <location>
        <begin position="453"/>
        <end position="484"/>
    </location>
</feature>
<feature type="compositionally biased region" description="Low complexity" evidence="1">
    <location>
        <begin position="173"/>
        <end position="188"/>
    </location>
</feature>
<evidence type="ECO:0000313" key="3">
    <source>
        <dbReference type="EMBL" id="MDF0479193.1"/>
    </source>
</evidence>
<organism evidence="3 4">
    <name type="scientific">Vagococcus proximus</name>
    <dbReference type="NCBI Taxonomy" id="2991417"/>
    <lineage>
        <taxon>Bacteria</taxon>
        <taxon>Bacillati</taxon>
        <taxon>Bacillota</taxon>
        <taxon>Bacilli</taxon>
        <taxon>Lactobacillales</taxon>
        <taxon>Enterococcaceae</taxon>
        <taxon>Vagococcus</taxon>
    </lineage>
</organism>
<comment type="caution">
    <text evidence="3">The sequence shown here is derived from an EMBL/GenBank/DDBJ whole genome shotgun (WGS) entry which is preliminary data.</text>
</comment>
<dbReference type="Pfam" id="PF18483">
    <property type="entry name" value="Lectin_L-type_dom"/>
    <property type="match status" value="1"/>
</dbReference>
<evidence type="ECO:0000256" key="2">
    <source>
        <dbReference type="SAM" id="SignalP"/>
    </source>
</evidence>
<feature type="region of interest" description="Disordered" evidence="1">
    <location>
        <begin position="130"/>
        <end position="188"/>
    </location>
</feature>